<keyword evidence="2" id="KW-0812">Transmembrane</keyword>
<accession>A0A2T1C5V3</accession>
<dbReference type="Proteomes" id="UP000238762">
    <property type="component" value="Unassembled WGS sequence"/>
</dbReference>
<evidence type="ECO:0000256" key="1">
    <source>
        <dbReference type="SAM" id="Coils"/>
    </source>
</evidence>
<gene>
    <name evidence="3" type="ORF">C7B64_07395</name>
</gene>
<feature type="transmembrane region" description="Helical" evidence="2">
    <location>
        <begin position="362"/>
        <end position="384"/>
    </location>
</feature>
<proteinExistence type="predicted"/>
<dbReference type="AlphaFoldDB" id="A0A2T1C5V3"/>
<evidence type="ECO:0000313" key="3">
    <source>
        <dbReference type="EMBL" id="PSB03650.1"/>
    </source>
</evidence>
<reference evidence="3 4" key="1">
    <citation type="submission" date="2018-02" db="EMBL/GenBank/DDBJ databases">
        <authorList>
            <person name="Cohen D.B."/>
            <person name="Kent A.D."/>
        </authorList>
    </citation>
    <scope>NUCLEOTIDE SEQUENCE [LARGE SCALE GENOMIC DNA]</scope>
    <source>
        <strain evidence="3 4">CCAP 1448/3</strain>
    </source>
</reference>
<evidence type="ECO:0000256" key="2">
    <source>
        <dbReference type="SAM" id="Phobius"/>
    </source>
</evidence>
<sequence>MTEQLTDLDIAIQLEQLWTKINEGITLGNTVLEKGKLLDKQITQKQQEAIADLESRHQEVLKIQSSLADFHREFLELGELKQTLRSTIKDVNQADYLSNFIADFSNIRDEVASTRANCDRLQTKLVELELLLANNRENLHSKPAIADKVLQEQTLLINELKDFYYHAFSNLKRIENQTLETFNQIIIKNEEQSLYIKGLVAEQEKIFQANQELKTELETRFQQVTSAYQQIQESLTQVNSELVVQGMKQVEQIHLHEQSAKEQLSKFSENLIKTLDSSSPKESLQKEIEEAKKAIAQLIFQRQELQREITSSAEVVKQLTQTKIDTEKPSLNPNNSRLSEPDELRNKLKLIEQKYERLHQSVWWLSVGISIVLGIAIAFGKFIFK</sequence>
<comment type="caution">
    <text evidence="3">The sequence shown here is derived from an EMBL/GenBank/DDBJ whole genome shotgun (WGS) entry which is preliminary data.</text>
</comment>
<keyword evidence="2" id="KW-0472">Membrane</keyword>
<dbReference type="EMBL" id="PVWJ01000027">
    <property type="protein sequence ID" value="PSB03650.1"/>
    <property type="molecule type" value="Genomic_DNA"/>
</dbReference>
<feature type="coiled-coil region" evidence="1">
    <location>
        <begin position="281"/>
        <end position="322"/>
    </location>
</feature>
<name>A0A2T1C5V3_9CYAN</name>
<feature type="coiled-coil region" evidence="1">
    <location>
        <begin position="111"/>
        <end position="138"/>
    </location>
</feature>
<evidence type="ECO:0000313" key="4">
    <source>
        <dbReference type="Proteomes" id="UP000238762"/>
    </source>
</evidence>
<reference evidence="3 4" key="2">
    <citation type="submission" date="2018-03" db="EMBL/GenBank/DDBJ databases">
        <title>The ancient ancestry and fast evolution of plastids.</title>
        <authorList>
            <person name="Moore K.R."/>
            <person name="Magnabosco C."/>
            <person name="Momper L."/>
            <person name="Gold D.A."/>
            <person name="Bosak T."/>
            <person name="Fournier G.P."/>
        </authorList>
    </citation>
    <scope>NUCLEOTIDE SEQUENCE [LARGE SCALE GENOMIC DNA]</scope>
    <source>
        <strain evidence="3 4">CCAP 1448/3</strain>
    </source>
</reference>
<dbReference type="RefSeq" id="WP_106288004.1">
    <property type="nucleotide sequence ID" value="NZ_CAWNTC010000247.1"/>
</dbReference>
<keyword evidence="4" id="KW-1185">Reference proteome</keyword>
<keyword evidence="1" id="KW-0175">Coiled coil</keyword>
<keyword evidence="2" id="KW-1133">Transmembrane helix</keyword>
<protein>
    <submittedName>
        <fullName evidence="3">Uncharacterized protein</fullName>
    </submittedName>
</protein>
<organism evidence="3 4">
    <name type="scientific">Merismopedia glauca CCAP 1448/3</name>
    <dbReference type="NCBI Taxonomy" id="1296344"/>
    <lineage>
        <taxon>Bacteria</taxon>
        <taxon>Bacillati</taxon>
        <taxon>Cyanobacteriota</taxon>
        <taxon>Cyanophyceae</taxon>
        <taxon>Synechococcales</taxon>
        <taxon>Merismopediaceae</taxon>
        <taxon>Merismopedia</taxon>
    </lineage>
</organism>